<evidence type="ECO:0000256" key="12">
    <source>
        <dbReference type="PIRNR" id="PIRNR015601"/>
    </source>
</evidence>
<organism evidence="15 16">
    <name type="scientific">Roseovarius nubinhibens</name>
    <dbReference type="NCBI Taxonomy" id="314263"/>
    <lineage>
        <taxon>Bacteria</taxon>
        <taxon>Pseudomonadati</taxon>
        <taxon>Pseudomonadota</taxon>
        <taxon>Alphaproteobacteria</taxon>
        <taxon>Rhodobacterales</taxon>
        <taxon>Roseobacteraceae</taxon>
        <taxon>Roseovarius</taxon>
    </lineage>
</organism>
<keyword evidence="9 12" id="KW-0949">S-adenosyl-L-methionine</keyword>
<evidence type="ECO:0000256" key="10">
    <source>
        <dbReference type="ARBA" id="ARBA00025699"/>
    </source>
</evidence>
<comment type="similarity">
    <text evidence="2 12">Belongs to the RNA methyltransferase RsmE family.</text>
</comment>
<evidence type="ECO:0000256" key="5">
    <source>
        <dbReference type="ARBA" id="ARBA00022490"/>
    </source>
</evidence>
<dbReference type="RefSeq" id="WP_339850954.1">
    <property type="nucleotide sequence ID" value="NZ_CAXAXR010000001.1"/>
</dbReference>
<feature type="domain" description="Ribosomal RNA small subunit methyltransferase E methyltransferase" evidence="13">
    <location>
        <begin position="77"/>
        <end position="240"/>
    </location>
</feature>
<reference evidence="15 16" key="1">
    <citation type="journal article" date="2018" name="Nat. Biotechnol.">
        <title>A standardized bacterial taxonomy based on genome phylogeny substantially revises the tree of life.</title>
        <authorList>
            <person name="Parks D.H."/>
            <person name="Chuvochina M."/>
            <person name="Waite D.W."/>
            <person name="Rinke C."/>
            <person name="Skarshewski A."/>
            <person name="Chaumeil P.A."/>
            <person name="Hugenholtz P."/>
        </authorList>
    </citation>
    <scope>NUCLEOTIDE SEQUENCE [LARGE SCALE GENOMIC DNA]</scope>
    <source>
        <strain evidence="15">UBA9169</strain>
    </source>
</reference>
<dbReference type="GO" id="GO:0070475">
    <property type="term" value="P:rRNA base methylation"/>
    <property type="evidence" value="ECO:0007669"/>
    <property type="project" value="TreeGrafter"/>
</dbReference>
<evidence type="ECO:0000259" key="14">
    <source>
        <dbReference type="Pfam" id="PF20260"/>
    </source>
</evidence>
<comment type="catalytic activity">
    <reaction evidence="11 12">
        <text>uridine(1498) in 16S rRNA + S-adenosyl-L-methionine = N(3)-methyluridine(1498) in 16S rRNA + S-adenosyl-L-homocysteine + H(+)</text>
        <dbReference type="Rhea" id="RHEA:42920"/>
        <dbReference type="Rhea" id="RHEA-COMP:10283"/>
        <dbReference type="Rhea" id="RHEA-COMP:10284"/>
        <dbReference type="ChEBI" id="CHEBI:15378"/>
        <dbReference type="ChEBI" id="CHEBI:57856"/>
        <dbReference type="ChEBI" id="CHEBI:59789"/>
        <dbReference type="ChEBI" id="CHEBI:65315"/>
        <dbReference type="ChEBI" id="CHEBI:74502"/>
        <dbReference type="EC" id="2.1.1.193"/>
    </reaction>
</comment>
<dbReference type="InterPro" id="IPR029026">
    <property type="entry name" value="tRNA_m1G_MTases_N"/>
</dbReference>
<dbReference type="InterPro" id="IPR006700">
    <property type="entry name" value="RsmE"/>
</dbReference>
<dbReference type="PANTHER" id="PTHR30027:SF3">
    <property type="entry name" value="16S RRNA (URACIL(1498)-N(3))-METHYLTRANSFERASE"/>
    <property type="match status" value="1"/>
</dbReference>
<dbReference type="Pfam" id="PF04452">
    <property type="entry name" value="Methyltrans_RNA"/>
    <property type="match status" value="1"/>
</dbReference>
<sequence>MSATKIRLYVDHPLGAGQSVPVDRDQANYLFNVMRLDQGASVTLFNGRDGAWRAEVAERGKRGGALQVAEQTAPQRNPPDLWLLFAPIKKARTDFIVEKAAEMGASRILPVQTEFTNSERIRQDRLQAHAIEAAEQCGGTFVPEVADLARLDRLLSDWPEDRQLMFCDEALFDRPSPLSNGDATGNGTGAPWAILIGPEGGFSDAERSRLHALPFAHPVSLGPRILRADTAAVAAMTLWQDRLGDWTAHNSDPVR</sequence>
<evidence type="ECO:0000256" key="4">
    <source>
        <dbReference type="ARBA" id="ARBA00013673"/>
    </source>
</evidence>
<dbReference type="InterPro" id="IPR015947">
    <property type="entry name" value="PUA-like_sf"/>
</dbReference>
<dbReference type="AlphaFoldDB" id="A0A348WDR0"/>
<feature type="domain" description="Ribosomal RNA small subunit methyltransferase E PUA-like" evidence="14">
    <location>
        <begin position="23"/>
        <end position="62"/>
    </location>
</feature>
<evidence type="ECO:0000256" key="7">
    <source>
        <dbReference type="ARBA" id="ARBA00022603"/>
    </source>
</evidence>
<evidence type="ECO:0000256" key="6">
    <source>
        <dbReference type="ARBA" id="ARBA00022552"/>
    </source>
</evidence>
<keyword evidence="5 12" id="KW-0963">Cytoplasm</keyword>
<evidence type="ECO:0000256" key="11">
    <source>
        <dbReference type="ARBA" id="ARBA00047944"/>
    </source>
</evidence>
<proteinExistence type="inferred from homology"/>
<evidence type="ECO:0000259" key="13">
    <source>
        <dbReference type="Pfam" id="PF04452"/>
    </source>
</evidence>
<dbReference type="NCBIfam" id="TIGR00046">
    <property type="entry name" value="RsmE family RNA methyltransferase"/>
    <property type="match status" value="1"/>
</dbReference>
<dbReference type="NCBIfam" id="NF008696">
    <property type="entry name" value="PRK11713.3-5"/>
    <property type="match status" value="1"/>
</dbReference>
<evidence type="ECO:0000256" key="1">
    <source>
        <dbReference type="ARBA" id="ARBA00004496"/>
    </source>
</evidence>
<dbReference type="Gene3D" id="2.40.240.20">
    <property type="entry name" value="Hypothetical PUA domain-like, domain 1"/>
    <property type="match status" value="1"/>
</dbReference>
<keyword evidence="6 12" id="KW-0698">rRNA processing</keyword>
<dbReference type="CDD" id="cd18084">
    <property type="entry name" value="RsmE-like"/>
    <property type="match status" value="1"/>
</dbReference>
<keyword evidence="8 12" id="KW-0808">Transferase</keyword>
<evidence type="ECO:0000313" key="15">
    <source>
        <dbReference type="EMBL" id="HAR52672.1"/>
    </source>
</evidence>
<evidence type="ECO:0000313" key="16">
    <source>
        <dbReference type="Proteomes" id="UP000264719"/>
    </source>
</evidence>
<comment type="subcellular location">
    <subcellularLocation>
        <location evidence="1 12">Cytoplasm</location>
    </subcellularLocation>
</comment>
<dbReference type="PANTHER" id="PTHR30027">
    <property type="entry name" value="RIBOSOMAL RNA SMALL SUBUNIT METHYLTRANSFERASE E"/>
    <property type="match status" value="1"/>
</dbReference>
<gene>
    <name evidence="15" type="ORF">DCS45_12475</name>
</gene>
<dbReference type="InterPro" id="IPR046887">
    <property type="entry name" value="RsmE_PUA-like"/>
</dbReference>
<keyword evidence="7 12" id="KW-0489">Methyltransferase</keyword>
<dbReference type="SUPFAM" id="SSF75217">
    <property type="entry name" value="alpha/beta knot"/>
    <property type="match status" value="1"/>
</dbReference>
<accession>A0A348WDR0</accession>
<evidence type="ECO:0000256" key="2">
    <source>
        <dbReference type="ARBA" id="ARBA00005528"/>
    </source>
</evidence>
<name>A0A348WDR0_9RHOB</name>
<comment type="caution">
    <text evidence="15">The sequence shown here is derived from an EMBL/GenBank/DDBJ whole genome shotgun (WGS) entry which is preliminary data.</text>
</comment>
<evidence type="ECO:0000256" key="8">
    <source>
        <dbReference type="ARBA" id="ARBA00022679"/>
    </source>
</evidence>
<dbReference type="Proteomes" id="UP000264719">
    <property type="component" value="Unassembled WGS sequence"/>
</dbReference>
<comment type="function">
    <text evidence="10 12">Specifically methylates the N3 position of the uracil ring of uridine 1498 (m3U1498) in 16S rRNA. Acts on the fully assembled 30S ribosomal subunit.</text>
</comment>
<protein>
    <recommendedName>
        <fullName evidence="4 12">Ribosomal RNA small subunit methyltransferase E</fullName>
        <ecNumber evidence="3 12">2.1.1.193</ecNumber>
    </recommendedName>
</protein>
<dbReference type="EMBL" id="DMVW01000121">
    <property type="protein sequence ID" value="HAR52672.1"/>
    <property type="molecule type" value="Genomic_DNA"/>
</dbReference>
<dbReference type="SUPFAM" id="SSF88697">
    <property type="entry name" value="PUA domain-like"/>
    <property type="match status" value="1"/>
</dbReference>
<evidence type="ECO:0000256" key="9">
    <source>
        <dbReference type="ARBA" id="ARBA00022691"/>
    </source>
</evidence>
<dbReference type="PIRSF" id="PIRSF015601">
    <property type="entry name" value="MTase_slr0722"/>
    <property type="match status" value="1"/>
</dbReference>
<dbReference type="GO" id="GO:0070042">
    <property type="term" value="F:rRNA (uridine-N3-)-methyltransferase activity"/>
    <property type="evidence" value="ECO:0007669"/>
    <property type="project" value="TreeGrafter"/>
</dbReference>
<dbReference type="Gene3D" id="3.40.1280.10">
    <property type="match status" value="1"/>
</dbReference>
<dbReference type="GO" id="GO:0005737">
    <property type="term" value="C:cytoplasm"/>
    <property type="evidence" value="ECO:0007669"/>
    <property type="project" value="UniProtKB-SubCell"/>
</dbReference>
<dbReference type="InterPro" id="IPR046886">
    <property type="entry name" value="RsmE_MTase_dom"/>
</dbReference>
<dbReference type="EC" id="2.1.1.193" evidence="3 12"/>
<dbReference type="Pfam" id="PF20260">
    <property type="entry name" value="PUA_4"/>
    <property type="match status" value="1"/>
</dbReference>
<dbReference type="InterPro" id="IPR029028">
    <property type="entry name" value="Alpha/beta_knot_MTases"/>
</dbReference>
<evidence type="ECO:0000256" key="3">
    <source>
        <dbReference type="ARBA" id="ARBA00012328"/>
    </source>
</evidence>